<dbReference type="PANTHER" id="PTHR24305:SF166">
    <property type="entry name" value="CYTOCHROME P450 12A4, MITOCHONDRIAL-RELATED"/>
    <property type="match status" value="1"/>
</dbReference>
<comment type="cofactor">
    <cofactor evidence="1 3">
        <name>heme</name>
        <dbReference type="ChEBI" id="CHEBI:30413"/>
    </cofactor>
</comment>
<evidence type="ECO:0000256" key="2">
    <source>
        <dbReference type="ARBA" id="ARBA00010617"/>
    </source>
</evidence>
<dbReference type="InterPro" id="IPR017972">
    <property type="entry name" value="Cyt_P450_CS"/>
</dbReference>
<dbReference type="GO" id="GO:0005506">
    <property type="term" value="F:iron ion binding"/>
    <property type="evidence" value="ECO:0007669"/>
    <property type="project" value="InterPro"/>
</dbReference>
<proteinExistence type="inferred from homology"/>
<dbReference type="PANTHER" id="PTHR24305">
    <property type="entry name" value="CYTOCHROME P450"/>
    <property type="match status" value="1"/>
</dbReference>
<dbReference type="InterPro" id="IPR036396">
    <property type="entry name" value="Cyt_P450_sf"/>
</dbReference>
<dbReference type="SUPFAM" id="SSF48264">
    <property type="entry name" value="Cytochrome P450"/>
    <property type="match status" value="1"/>
</dbReference>
<keyword evidence="4" id="KW-0560">Oxidoreductase</keyword>
<feature type="binding site" description="axial binding residue" evidence="3">
    <location>
        <position position="386"/>
    </location>
    <ligand>
        <name>heme</name>
        <dbReference type="ChEBI" id="CHEBI:30413"/>
    </ligand>
    <ligandPart>
        <name>Fe</name>
        <dbReference type="ChEBI" id="CHEBI:18248"/>
    </ligandPart>
</feature>
<evidence type="ECO:0000313" key="5">
    <source>
        <dbReference type="EMBL" id="ALG15412.1"/>
    </source>
</evidence>
<dbReference type="AlphaFoldDB" id="A0A0N9IFV1"/>
<gene>
    <name evidence="5" type="ORF">AOZ06_39455</name>
</gene>
<dbReference type="Pfam" id="PF00067">
    <property type="entry name" value="p450"/>
    <property type="match status" value="1"/>
</dbReference>
<sequence>MAVNAVARAPGRLPLLGHLVHLKRDPLGFLTSLPDYGDLVEIQLGGEPAIVVCDAELTRQVFVNDRTYDKGGPMFENARSFCGNGLVTCRRDVHRTQRRLTQAAFHRGRMAGYAHRMASQIVAQTDAWSDGQVIDVLAELMSLSTKTLVETVFCDTLDRNKFPAMHANINTLVYGVLREMITPPHLKGLPGFSSRRFRAACADVRTTILTAVANARATGQKSGAVLTALVNACDEHGRRRLSDQDLNDIMTTIFLAGTETTATTLTWCLYLAAAHPEVAQRLRREADAVLSGKAATYEDIPHLTYATQVIMETQRLYPTAWILTRRTTRPAVLAGQRIPAGRTIICSPYLIHHRRDLYPEPDVFDPGRPAPARGTYVPFGGGARRCIGDEFGTIEMTLALSTIAAAWSLEIVRPPTVKVGVLIRPYGLRMRVRRRC</sequence>
<dbReference type="GO" id="GO:0020037">
    <property type="term" value="F:heme binding"/>
    <property type="evidence" value="ECO:0007669"/>
    <property type="project" value="InterPro"/>
</dbReference>
<dbReference type="InterPro" id="IPR001128">
    <property type="entry name" value="Cyt_P450"/>
</dbReference>
<dbReference type="PRINTS" id="PR00463">
    <property type="entry name" value="EP450I"/>
</dbReference>
<dbReference type="KEGG" id="kphy:AOZ06_39455"/>
<evidence type="ECO:0000256" key="4">
    <source>
        <dbReference type="RuleBase" id="RU000461"/>
    </source>
</evidence>
<dbReference type="InterPro" id="IPR002401">
    <property type="entry name" value="Cyt_P450_E_grp-I"/>
</dbReference>
<dbReference type="GO" id="GO:0004497">
    <property type="term" value="F:monooxygenase activity"/>
    <property type="evidence" value="ECO:0007669"/>
    <property type="project" value="UniProtKB-KW"/>
</dbReference>
<keyword evidence="6" id="KW-1185">Reference proteome</keyword>
<accession>A0A0N9IFV1</accession>
<dbReference type="PROSITE" id="PS00086">
    <property type="entry name" value="CYTOCHROME_P450"/>
    <property type="match status" value="1"/>
</dbReference>
<dbReference type="EMBL" id="CP012752">
    <property type="protein sequence ID" value="ALG15412.1"/>
    <property type="molecule type" value="Genomic_DNA"/>
</dbReference>
<comment type="similarity">
    <text evidence="2 4">Belongs to the cytochrome P450 family.</text>
</comment>
<dbReference type="Proteomes" id="UP000063699">
    <property type="component" value="Chromosome"/>
</dbReference>
<protein>
    <recommendedName>
        <fullName evidence="7">Cytochrome</fullName>
    </recommendedName>
</protein>
<dbReference type="STRING" id="860235.AOZ06_39455"/>
<organism evidence="5 6">
    <name type="scientific">Kibdelosporangium phytohabitans</name>
    <dbReference type="NCBI Taxonomy" id="860235"/>
    <lineage>
        <taxon>Bacteria</taxon>
        <taxon>Bacillati</taxon>
        <taxon>Actinomycetota</taxon>
        <taxon>Actinomycetes</taxon>
        <taxon>Pseudonocardiales</taxon>
        <taxon>Pseudonocardiaceae</taxon>
        <taxon>Kibdelosporangium</taxon>
    </lineage>
</organism>
<evidence type="ECO:0000313" key="6">
    <source>
        <dbReference type="Proteomes" id="UP000063699"/>
    </source>
</evidence>
<keyword evidence="3 4" id="KW-0479">Metal-binding</keyword>
<evidence type="ECO:0000256" key="1">
    <source>
        <dbReference type="ARBA" id="ARBA00001971"/>
    </source>
</evidence>
<evidence type="ECO:0000256" key="3">
    <source>
        <dbReference type="PIRSR" id="PIRSR602401-1"/>
    </source>
</evidence>
<keyword evidence="4" id="KW-0503">Monooxygenase</keyword>
<dbReference type="GO" id="GO:0016705">
    <property type="term" value="F:oxidoreductase activity, acting on paired donors, with incorporation or reduction of molecular oxygen"/>
    <property type="evidence" value="ECO:0007669"/>
    <property type="project" value="InterPro"/>
</dbReference>
<keyword evidence="3 4" id="KW-0408">Iron</keyword>
<reference evidence="5 6" key="1">
    <citation type="submission" date="2015-07" db="EMBL/GenBank/DDBJ databases">
        <title>Genome sequencing of Kibdelosporangium phytohabitans.</title>
        <authorList>
            <person name="Qin S."/>
            <person name="Xing K."/>
        </authorList>
    </citation>
    <scope>NUCLEOTIDE SEQUENCE [LARGE SCALE GENOMIC DNA]</scope>
    <source>
        <strain evidence="5 6">KLBMP1111</strain>
    </source>
</reference>
<evidence type="ECO:0008006" key="7">
    <source>
        <dbReference type="Google" id="ProtNLM"/>
    </source>
</evidence>
<dbReference type="InterPro" id="IPR050121">
    <property type="entry name" value="Cytochrome_P450_monoxygenase"/>
</dbReference>
<keyword evidence="3 4" id="KW-0349">Heme</keyword>
<dbReference type="Gene3D" id="1.10.630.10">
    <property type="entry name" value="Cytochrome P450"/>
    <property type="match status" value="1"/>
</dbReference>
<dbReference type="PRINTS" id="PR00385">
    <property type="entry name" value="P450"/>
</dbReference>
<name>A0A0N9IFV1_9PSEU</name>